<proteinExistence type="predicted"/>
<keyword evidence="3" id="KW-1185">Reference proteome</keyword>
<comment type="caution">
    <text evidence="2">The sequence shown here is derived from an EMBL/GenBank/DDBJ whole genome shotgun (WGS) entry which is preliminary data.</text>
</comment>
<dbReference type="Proteomes" id="UP001234178">
    <property type="component" value="Unassembled WGS sequence"/>
</dbReference>
<gene>
    <name evidence="2" type="ORF">OUZ56_010310</name>
</gene>
<evidence type="ECO:0000256" key="1">
    <source>
        <dbReference type="SAM" id="MobiDB-lite"/>
    </source>
</evidence>
<organism evidence="2 3">
    <name type="scientific">Daphnia magna</name>
    <dbReference type="NCBI Taxonomy" id="35525"/>
    <lineage>
        <taxon>Eukaryota</taxon>
        <taxon>Metazoa</taxon>
        <taxon>Ecdysozoa</taxon>
        <taxon>Arthropoda</taxon>
        <taxon>Crustacea</taxon>
        <taxon>Branchiopoda</taxon>
        <taxon>Diplostraca</taxon>
        <taxon>Cladocera</taxon>
        <taxon>Anomopoda</taxon>
        <taxon>Daphniidae</taxon>
        <taxon>Daphnia</taxon>
    </lineage>
</organism>
<evidence type="ECO:0000313" key="3">
    <source>
        <dbReference type="Proteomes" id="UP001234178"/>
    </source>
</evidence>
<name>A0ABR0AI65_9CRUS</name>
<feature type="region of interest" description="Disordered" evidence="1">
    <location>
        <begin position="111"/>
        <end position="145"/>
    </location>
</feature>
<protein>
    <submittedName>
        <fullName evidence="2">Uncharacterized protein</fullName>
    </submittedName>
</protein>
<reference evidence="2 3" key="1">
    <citation type="journal article" date="2023" name="Nucleic Acids Res.">
        <title>The hologenome of Daphnia magna reveals possible DNA methylation and microbiome-mediated evolution of the host genome.</title>
        <authorList>
            <person name="Chaturvedi A."/>
            <person name="Li X."/>
            <person name="Dhandapani V."/>
            <person name="Marshall H."/>
            <person name="Kissane S."/>
            <person name="Cuenca-Cambronero M."/>
            <person name="Asole G."/>
            <person name="Calvet F."/>
            <person name="Ruiz-Romero M."/>
            <person name="Marangio P."/>
            <person name="Guigo R."/>
            <person name="Rago D."/>
            <person name="Mirbahai L."/>
            <person name="Eastwood N."/>
            <person name="Colbourne J.K."/>
            <person name="Zhou J."/>
            <person name="Mallon E."/>
            <person name="Orsini L."/>
        </authorList>
    </citation>
    <scope>NUCLEOTIDE SEQUENCE [LARGE SCALE GENOMIC DNA]</scope>
    <source>
        <strain evidence="2">LRV0_1</strain>
    </source>
</reference>
<dbReference type="EMBL" id="JAOYFB010000037">
    <property type="protein sequence ID" value="KAK4024816.1"/>
    <property type="molecule type" value="Genomic_DNA"/>
</dbReference>
<evidence type="ECO:0000313" key="2">
    <source>
        <dbReference type="EMBL" id="KAK4024816.1"/>
    </source>
</evidence>
<feature type="compositionally biased region" description="Basic residues" evidence="1">
    <location>
        <begin position="136"/>
        <end position="145"/>
    </location>
</feature>
<sequence>MQDVSPDPATGSPKCCQKGGSSWTSGLMFLHLGLVHQHQPRCTSETLLRQGQLTNGRWAPNVPLVQLSQFIDPPITIFVCASKYMGIAEQTPTHALMNPTKPSIAKEVSVTSISDEEPPLQVPLTANGRRTDQKEAHKRFHRHTR</sequence>
<accession>A0ABR0AI65</accession>